<feature type="chain" id="PRO_5046752179" evidence="4">
    <location>
        <begin position="24"/>
        <end position="419"/>
    </location>
</feature>
<keyword evidence="7" id="KW-1185">Reference proteome</keyword>
<feature type="signal peptide" evidence="4">
    <location>
        <begin position="1"/>
        <end position="23"/>
    </location>
</feature>
<dbReference type="PANTHER" id="PTHR11113">
    <property type="entry name" value="N-ACETYLGLUCOSAMINE-6-PHOSPHATE DEACETYLASE"/>
    <property type="match status" value="1"/>
</dbReference>
<dbReference type="Gene3D" id="2.30.40.10">
    <property type="entry name" value="Urease, subunit C, domain 1"/>
    <property type="match status" value="1"/>
</dbReference>
<comment type="caution">
    <text evidence="6">The sequence shown here is derived from an EMBL/GenBank/DDBJ whole genome shotgun (WGS) entry which is preliminary data.</text>
</comment>
<gene>
    <name evidence="6" type="ORF">ACFOEE_02550</name>
</gene>
<dbReference type="Proteomes" id="UP001595453">
    <property type="component" value="Unassembled WGS sequence"/>
</dbReference>
<evidence type="ECO:0000256" key="4">
    <source>
        <dbReference type="SAM" id="SignalP"/>
    </source>
</evidence>
<evidence type="ECO:0000256" key="1">
    <source>
        <dbReference type="ARBA" id="ARBA00010716"/>
    </source>
</evidence>
<comment type="similarity">
    <text evidence="1">Belongs to the metallo-dependent hydrolases superfamily. NagA family.</text>
</comment>
<dbReference type="EMBL" id="JBHRSD010000002">
    <property type="protein sequence ID" value="MFC3031408.1"/>
    <property type="molecule type" value="Genomic_DNA"/>
</dbReference>
<keyword evidence="2" id="KW-0378">Hydrolase</keyword>
<dbReference type="SUPFAM" id="SSF51556">
    <property type="entry name" value="Metallo-dependent hydrolases"/>
    <property type="match status" value="1"/>
</dbReference>
<feature type="region of interest" description="Disordered" evidence="3">
    <location>
        <begin position="197"/>
        <end position="216"/>
    </location>
</feature>
<evidence type="ECO:0000313" key="7">
    <source>
        <dbReference type="Proteomes" id="UP001595453"/>
    </source>
</evidence>
<name>A0ABV7CFR5_9GAMM</name>
<dbReference type="RefSeq" id="WP_377120603.1">
    <property type="nucleotide sequence ID" value="NZ_JBHRSD010000002.1"/>
</dbReference>
<dbReference type="InterPro" id="IPR011059">
    <property type="entry name" value="Metal-dep_hydrolase_composite"/>
</dbReference>
<accession>A0ABV7CFR5</accession>
<dbReference type="InterPro" id="IPR032466">
    <property type="entry name" value="Metal_Hydrolase"/>
</dbReference>
<dbReference type="PANTHER" id="PTHR11113:SF14">
    <property type="entry name" value="N-ACETYLGLUCOSAMINE-6-PHOSPHATE DEACETYLASE"/>
    <property type="match status" value="1"/>
</dbReference>
<reference evidence="7" key="1">
    <citation type="journal article" date="2019" name="Int. J. Syst. Evol. Microbiol.">
        <title>The Global Catalogue of Microorganisms (GCM) 10K type strain sequencing project: providing services to taxonomists for standard genome sequencing and annotation.</title>
        <authorList>
            <consortium name="The Broad Institute Genomics Platform"/>
            <consortium name="The Broad Institute Genome Sequencing Center for Infectious Disease"/>
            <person name="Wu L."/>
            <person name="Ma J."/>
        </authorList>
    </citation>
    <scope>NUCLEOTIDE SEQUENCE [LARGE SCALE GENOMIC DNA]</scope>
    <source>
        <strain evidence="7">KCTC 42730</strain>
    </source>
</reference>
<dbReference type="SUPFAM" id="SSF51338">
    <property type="entry name" value="Composite domain of metallo-dependent hydrolases"/>
    <property type="match status" value="1"/>
</dbReference>
<evidence type="ECO:0000256" key="3">
    <source>
        <dbReference type="SAM" id="MobiDB-lite"/>
    </source>
</evidence>
<proteinExistence type="inferred from homology"/>
<dbReference type="Pfam" id="PF01979">
    <property type="entry name" value="Amidohydro_1"/>
    <property type="match status" value="1"/>
</dbReference>
<dbReference type="InterPro" id="IPR006680">
    <property type="entry name" value="Amidohydro-rel"/>
</dbReference>
<organism evidence="6 7">
    <name type="scientific">Pseudoalteromonas fenneropenaei</name>
    <dbReference type="NCBI Taxonomy" id="1737459"/>
    <lineage>
        <taxon>Bacteria</taxon>
        <taxon>Pseudomonadati</taxon>
        <taxon>Pseudomonadota</taxon>
        <taxon>Gammaproteobacteria</taxon>
        <taxon>Alteromonadales</taxon>
        <taxon>Pseudoalteromonadaceae</taxon>
        <taxon>Pseudoalteromonas</taxon>
    </lineage>
</organism>
<protein>
    <submittedName>
        <fullName evidence="6">Amidohydrolase family protein</fullName>
    </submittedName>
</protein>
<keyword evidence="4" id="KW-0732">Signal</keyword>
<evidence type="ECO:0000313" key="6">
    <source>
        <dbReference type="EMBL" id="MFC3031408.1"/>
    </source>
</evidence>
<feature type="domain" description="Amidohydrolase-related" evidence="5">
    <location>
        <begin position="249"/>
        <end position="394"/>
    </location>
</feature>
<evidence type="ECO:0000256" key="2">
    <source>
        <dbReference type="ARBA" id="ARBA00022801"/>
    </source>
</evidence>
<dbReference type="Gene3D" id="3.20.20.140">
    <property type="entry name" value="Metal-dependent hydrolases"/>
    <property type="match status" value="1"/>
</dbReference>
<evidence type="ECO:0000259" key="5">
    <source>
        <dbReference type="Pfam" id="PF01979"/>
    </source>
</evidence>
<sequence length="419" mass="44151">MKKFTQSTLALALGTLMSGSAFAASLAITNATVHTATEQGVLKGASIVVTDGKITAINPAEVKADQIIDAAGAIVTPGFISSMNQLGLVEVGAVARSRDAEDDKAGIDFDPSLAFNPRSSLIPYARKGGITQDIIVPDGGDSIFAGLAATVDLSGEFDSVVATETALIVHLGAKSKGSRAMSLKNLIDKLDGQKTKLAKKDDKKDDKKDEKKADKPSAEERILTEVLAGKLPVVVHVNRASDILELLKVKATFGLNLVLWGANDAVLVADKIAAAKVPVILSAMDNLPGDFDSLHAHLGNAGKLEQAGVKVLLTVGGDASHNMYQMRFDAGNAVSNGMSYDGAIKAVTANVAEVFGIDGGKIAVGQKADIVMWNADPLDFQGHVVKMWINGEEVTTESRQDKLRERYTTPTNMPVNYTK</sequence>